<dbReference type="SMART" id="SM00355">
    <property type="entry name" value="ZnF_C2H2"/>
    <property type="match status" value="2"/>
</dbReference>
<dbReference type="Pfam" id="PF13894">
    <property type="entry name" value="zf-C2H2_4"/>
    <property type="match status" value="1"/>
</dbReference>
<dbReference type="GO" id="GO:0008270">
    <property type="term" value="F:zinc ion binding"/>
    <property type="evidence" value="ECO:0007669"/>
    <property type="project" value="UniProtKB-KW"/>
</dbReference>
<dbReference type="InterPro" id="IPR036236">
    <property type="entry name" value="Znf_C2H2_sf"/>
</dbReference>
<dbReference type="PANTHER" id="PTHR24388">
    <property type="entry name" value="ZINC FINGER PROTEIN"/>
    <property type="match status" value="1"/>
</dbReference>
<dbReference type="OrthoDB" id="8117402at2759"/>
<dbReference type="InterPro" id="IPR050527">
    <property type="entry name" value="Snail/Krueppel_Znf"/>
</dbReference>
<feature type="domain" description="C2H2-type" evidence="8">
    <location>
        <begin position="32"/>
        <end position="58"/>
    </location>
</feature>
<dbReference type="GO" id="GO:0000978">
    <property type="term" value="F:RNA polymerase II cis-regulatory region sequence-specific DNA binding"/>
    <property type="evidence" value="ECO:0007669"/>
    <property type="project" value="TreeGrafter"/>
</dbReference>
<dbReference type="Proteomes" id="UP000800092">
    <property type="component" value="Unassembled WGS sequence"/>
</dbReference>
<dbReference type="EMBL" id="ML991794">
    <property type="protein sequence ID" value="KAF2235092.1"/>
    <property type="molecule type" value="Genomic_DNA"/>
</dbReference>
<evidence type="ECO:0000256" key="4">
    <source>
        <dbReference type="ARBA" id="ARBA00022771"/>
    </source>
</evidence>
<name>A0A6A6HAN6_VIRVR</name>
<evidence type="ECO:0000259" key="8">
    <source>
        <dbReference type="PROSITE" id="PS50157"/>
    </source>
</evidence>
<dbReference type="GO" id="GO:0000981">
    <property type="term" value="F:DNA-binding transcription factor activity, RNA polymerase II-specific"/>
    <property type="evidence" value="ECO:0007669"/>
    <property type="project" value="TreeGrafter"/>
</dbReference>
<dbReference type="GO" id="GO:0005634">
    <property type="term" value="C:nucleus"/>
    <property type="evidence" value="ECO:0007669"/>
    <property type="project" value="UniProtKB-SubCell"/>
</dbReference>
<evidence type="ECO:0000256" key="2">
    <source>
        <dbReference type="ARBA" id="ARBA00022723"/>
    </source>
</evidence>
<organism evidence="9 10">
    <name type="scientific">Viridothelium virens</name>
    <name type="common">Speckled blister lichen</name>
    <name type="synonym">Trypethelium virens</name>
    <dbReference type="NCBI Taxonomy" id="1048519"/>
    <lineage>
        <taxon>Eukaryota</taxon>
        <taxon>Fungi</taxon>
        <taxon>Dikarya</taxon>
        <taxon>Ascomycota</taxon>
        <taxon>Pezizomycotina</taxon>
        <taxon>Dothideomycetes</taxon>
        <taxon>Dothideomycetes incertae sedis</taxon>
        <taxon>Trypetheliales</taxon>
        <taxon>Trypetheliaceae</taxon>
        <taxon>Viridothelium</taxon>
    </lineage>
</organism>
<keyword evidence="5" id="KW-0862">Zinc</keyword>
<feature type="non-terminal residue" evidence="9">
    <location>
        <position position="58"/>
    </location>
</feature>
<feature type="non-terminal residue" evidence="9">
    <location>
        <position position="1"/>
    </location>
</feature>
<keyword evidence="10" id="KW-1185">Reference proteome</keyword>
<comment type="subcellular location">
    <subcellularLocation>
        <location evidence="1">Nucleus</location>
    </subcellularLocation>
</comment>
<dbReference type="PROSITE" id="PS50157">
    <property type="entry name" value="ZINC_FINGER_C2H2_2"/>
    <property type="match status" value="2"/>
</dbReference>
<feature type="domain" description="C2H2-type" evidence="8">
    <location>
        <begin position="4"/>
        <end position="31"/>
    </location>
</feature>
<evidence type="ECO:0000256" key="3">
    <source>
        <dbReference type="ARBA" id="ARBA00022737"/>
    </source>
</evidence>
<dbReference type="Gene3D" id="3.30.160.60">
    <property type="entry name" value="Classic Zinc Finger"/>
    <property type="match status" value="2"/>
</dbReference>
<sequence>QKKHTCPYCSAEFTTYHNLKSHLLTHNQDKPYVCISCQARFRRLHELKRHTKLHAQER</sequence>
<gene>
    <name evidence="9" type="ORF">EV356DRAFT_419948</name>
</gene>
<evidence type="ECO:0000256" key="5">
    <source>
        <dbReference type="ARBA" id="ARBA00022833"/>
    </source>
</evidence>
<evidence type="ECO:0000313" key="9">
    <source>
        <dbReference type="EMBL" id="KAF2235092.1"/>
    </source>
</evidence>
<evidence type="ECO:0000256" key="1">
    <source>
        <dbReference type="ARBA" id="ARBA00004123"/>
    </source>
</evidence>
<keyword evidence="2" id="KW-0479">Metal-binding</keyword>
<keyword evidence="6" id="KW-0539">Nucleus</keyword>
<dbReference type="FunFam" id="3.30.160.60:FF:000100">
    <property type="entry name" value="Zinc finger 45-like"/>
    <property type="match status" value="1"/>
</dbReference>
<accession>A0A6A6HAN6</accession>
<protein>
    <recommendedName>
        <fullName evidence="8">C2H2-type domain-containing protein</fullName>
    </recommendedName>
</protein>
<keyword evidence="3" id="KW-0677">Repeat</keyword>
<dbReference type="InterPro" id="IPR013087">
    <property type="entry name" value="Znf_C2H2_type"/>
</dbReference>
<dbReference type="PANTHER" id="PTHR24388:SF54">
    <property type="entry name" value="PROTEIN ESCARGOT"/>
    <property type="match status" value="1"/>
</dbReference>
<evidence type="ECO:0000256" key="6">
    <source>
        <dbReference type="ARBA" id="ARBA00023242"/>
    </source>
</evidence>
<evidence type="ECO:0000256" key="7">
    <source>
        <dbReference type="PROSITE-ProRule" id="PRU00042"/>
    </source>
</evidence>
<proteinExistence type="predicted"/>
<evidence type="ECO:0000313" key="10">
    <source>
        <dbReference type="Proteomes" id="UP000800092"/>
    </source>
</evidence>
<dbReference type="SUPFAM" id="SSF57667">
    <property type="entry name" value="beta-beta-alpha zinc fingers"/>
    <property type="match status" value="1"/>
</dbReference>
<reference evidence="9" key="1">
    <citation type="journal article" date="2020" name="Stud. Mycol.">
        <title>101 Dothideomycetes genomes: a test case for predicting lifestyles and emergence of pathogens.</title>
        <authorList>
            <person name="Haridas S."/>
            <person name="Albert R."/>
            <person name="Binder M."/>
            <person name="Bloem J."/>
            <person name="Labutti K."/>
            <person name="Salamov A."/>
            <person name="Andreopoulos B."/>
            <person name="Baker S."/>
            <person name="Barry K."/>
            <person name="Bills G."/>
            <person name="Bluhm B."/>
            <person name="Cannon C."/>
            <person name="Castanera R."/>
            <person name="Culley D."/>
            <person name="Daum C."/>
            <person name="Ezra D."/>
            <person name="Gonzalez J."/>
            <person name="Henrissat B."/>
            <person name="Kuo A."/>
            <person name="Liang C."/>
            <person name="Lipzen A."/>
            <person name="Lutzoni F."/>
            <person name="Magnuson J."/>
            <person name="Mondo S."/>
            <person name="Nolan M."/>
            <person name="Ohm R."/>
            <person name="Pangilinan J."/>
            <person name="Park H.-J."/>
            <person name="Ramirez L."/>
            <person name="Alfaro M."/>
            <person name="Sun H."/>
            <person name="Tritt A."/>
            <person name="Yoshinaga Y."/>
            <person name="Zwiers L.-H."/>
            <person name="Turgeon B."/>
            <person name="Goodwin S."/>
            <person name="Spatafora J."/>
            <person name="Crous P."/>
            <person name="Grigoriev I."/>
        </authorList>
    </citation>
    <scope>NUCLEOTIDE SEQUENCE</scope>
    <source>
        <strain evidence="9">Tuck. ex Michener</strain>
    </source>
</reference>
<dbReference type="PROSITE" id="PS00028">
    <property type="entry name" value="ZINC_FINGER_C2H2_1"/>
    <property type="match status" value="2"/>
</dbReference>
<dbReference type="AlphaFoldDB" id="A0A6A6HAN6"/>
<keyword evidence="4 7" id="KW-0863">Zinc-finger</keyword>